<evidence type="ECO:0000256" key="10">
    <source>
        <dbReference type="ARBA" id="ARBA00038484"/>
    </source>
</evidence>
<evidence type="ECO:0000256" key="2">
    <source>
        <dbReference type="ARBA" id="ARBA00022536"/>
    </source>
</evidence>
<comment type="similarity">
    <text evidence="10">Belongs to the tomoregulin family.</text>
</comment>
<feature type="domain" description="Kazal-like" evidence="14">
    <location>
        <begin position="178"/>
        <end position="226"/>
    </location>
</feature>
<feature type="transmembrane region" description="Helical" evidence="12">
    <location>
        <begin position="298"/>
        <end position="323"/>
    </location>
</feature>
<evidence type="ECO:0000256" key="11">
    <source>
        <dbReference type="SAM" id="MobiDB-lite"/>
    </source>
</evidence>
<keyword evidence="6 12" id="KW-1133">Transmembrane helix</keyword>
<feature type="chain" id="PRO_5044257923" description="Kazal-like domain-containing protein" evidence="13">
    <location>
        <begin position="37"/>
        <end position="345"/>
    </location>
</feature>
<feature type="compositionally biased region" description="Polar residues" evidence="11">
    <location>
        <begin position="34"/>
        <end position="44"/>
    </location>
</feature>
<dbReference type="GO" id="GO:0006950">
    <property type="term" value="P:response to stress"/>
    <property type="evidence" value="ECO:0007669"/>
    <property type="project" value="UniProtKB-ARBA"/>
</dbReference>
<evidence type="ECO:0000256" key="13">
    <source>
        <dbReference type="SAM" id="SignalP"/>
    </source>
</evidence>
<evidence type="ECO:0000256" key="5">
    <source>
        <dbReference type="ARBA" id="ARBA00022737"/>
    </source>
</evidence>
<dbReference type="GO" id="GO:0005886">
    <property type="term" value="C:plasma membrane"/>
    <property type="evidence" value="ECO:0007669"/>
    <property type="project" value="TreeGrafter"/>
</dbReference>
<dbReference type="Gene3D" id="2.10.25.10">
    <property type="entry name" value="Laminin"/>
    <property type="match status" value="1"/>
</dbReference>
<comment type="subcellular location">
    <subcellularLocation>
        <location evidence="1">Membrane</location>
        <topology evidence="1">Single-pass type I membrane protein</topology>
    </subcellularLocation>
</comment>
<dbReference type="PANTHER" id="PTHR21632:SF3">
    <property type="entry name" value="TOMOREGULIN-1"/>
    <property type="match status" value="1"/>
</dbReference>
<dbReference type="FunFam" id="3.30.60.30:FF:000002">
    <property type="entry name" value="tomoregulin-2 isoform X1"/>
    <property type="match status" value="1"/>
</dbReference>
<keyword evidence="16" id="KW-1185">Reference proteome</keyword>
<name>A0AAY4AL94_9TELE</name>
<organism evidence="15 16">
    <name type="scientific">Denticeps clupeoides</name>
    <name type="common">denticle herring</name>
    <dbReference type="NCBI Taxonomy" id="299321"/>
    <lineage>
        <taxon>Eukaryota</taxon>
        <taxon>Metazoa</taxon>
        <taxon>Chordata</taxon>
        <taxon>Craniata</taxon>
        <taxon>Vertebrata</taxon>
        <taxon>Euteleostomi</taxon>
        <taxon>Actinopterygii</taxon>
        <taxon>Neopterygii</taxon>
        <taxon>Teleostei</taxon>
        <taxon>Clupei</taxon>
        <taxon>Clupeiformes</taxon>
        <taxon>Denticipitoidei</taxon>
        <taxon>Denticipitidae</taxon>
        <taxon>Denticeps</taxon>
    </lineage>
</organism>
<keyword evidence="3 12" id="KW-0812">Transmembrane</keyword>
<evidence type="ECO:0000256" key="1">
    <source>
        <dbReference type="ARBA" id="ARBA00004479"/>
    </source>
</evidence>
<evidence type="ECO:0000256" key="6">
    <source>
        <dbReference type="ARBA" id="ARBA00022989"/>
    </source>
</evidence>
<dbReference type="Gene3D" id="3.30.60.30">
    <property type="match status" value="2"/>
</dbReference>
<dbReference type="SUPFAM" id="SSF100895">
    <property type="entry name" value="Kazal-type serine protease inhibitors"/>
    <property type="match status" value="2"/>
</dbReference>
<dbReference type="Pfam" id="PF07648">
    <property type="entry name" value="Kazal_2"/>
    <property type="match status" value="2"/>
</dbReference>
<feature type="region of interest" description="Disordered" evidence="11">
    <location>
        <begin position="34"/>
        <end position="60"/>
    </location>
</feature>
<proteinExistence type="inferred from homology"/>
<accession>A0AAY4AL94</accession>
<keyword evidence="4 13" id="KW-0732">Signal</keyword>
<sequence length="345" mass="36840">GTLAFAMTRGAGAAATGVRLAMLGLTTLAIVTGARSSNPDSSECPSEKDCAGDRDTPEKKSDLRVCDESTCRYGGTCRDEGGQVKCACQFQCSRGYVPVCGSNGDTYQNECYLRQAACKQQTLISMVTEGPCNPDHGSGSGDGEDDGSGSDPAKKFTKCGTCKYGAECDEDSEDVWCICNIDCSGHNENAVCGTDGRSYSNPCLLREASCMKQEQIDVKHLGKCSGNTHLLFSLYYRPQGGVLSGMPCDESHRDMCVHGTCEMKNNIATCRYACDVGFSGQRCEGVSVMYVVPSGQRLHYVLIAGIIAAAQIATICAVVMCIARKCPKNPRARRQKHPDAGRRGL</sequence>
<gene>
    <name evidence="15" type="primary">tmeff1a</name>
</gene>
<dbReference type="Ensembl" id="ENSDCDT00010010112.1">
    <property type="protein sequence ID" value="ENSDCDP00010009627.1"/>
    <property type="gene ID" value="ENSDCDG00010004288.1"/>
</dbReference>
<keyword evidence="7 12" id="KW-0472">Membrane</keyword>
<evidence type="ECO:0000259" key="14">
    <source>
        <dbReference type="PROSITE" id="PS51465"/>
    </source>
</evidence>
<dbReference type="PROSITE" id="PS51465">
    <property type="entry name" value="KAZAL_2"/>
    <property type="match status" value="2"/>
</dbReference>
<feature type="domain" description="Kazal-like" evidence="14">
    <location>
        <begin position="87"/>
        <end position="134"/>
    </location>
</feature>
<dbReference type="CDD" id="cd00104">
    <property type="entry name" value="KAZAL_FS"/>
    <property type="match status" value="2"/>
</dbReference>
<reference evidence="15 16" key="1">
    <citation type="submission" date="2020-06" db="EMBL/GenBank/DDBJ databases">
        <authorList>
            <consortium name="Wellcome Sanger Institute Data Sharing"/>
        </authorList>
    </citation>
    <scope>NUCLEOTIDE SEQUENCE [LARGE SCALE GENOMIC DNA]</scope>
</reference>
<evidence type="ECO:0000256" key="4">
    <source>
        <dbReference type="ARBA" id="ARBA00022729"/>
    </source>
</evidence>
<dbReference type="Proteomes" id="UP000694580">
    <property type="component" value="Chromosome 4"/>
</dbReference>
<dbReference type="PANTHER" id="PTHR21632">
    <property type="entry name" value="REGULATORY PROTEIN ZESTE"/>
    <property type="match status" value="1"/>
</dbReference>
<keyword evidence="2" id="KW-0245">EGF-like domain</keyword>
<keyword evidence="9" id="KW-0325">Glycoprotein</keyword>
<evidence type="ECO:0000256" key="12">
    <source>
        <dbReference type="SAM" id="Phobius"/>
    </source>
</evidence>
<keyword evidence="5" id="KW-0677">Repeat</keyword>
<dbReference type="InterPro" id="IPR036058">
    <property type="entry name" value="Kazal_dom_sf"/>
</dbReference>
<protein>
    <recommendedName>
        <fullName evidence="14">Kazal-like domain-containing protein</fullName>
    </recommendedName>
</protein>
<evidence type="ECO:0000256" key="8">
    <source>
        <dbReference type="ARBA" id="ARBA00023157"/>
    </source>
</evidence>
<dbReference type="GeneTree" id="ENSGT00940000156056"/>
<evidence type="ECO:0000256" key="3">
    <source>
        <dbReference type="ARBA" id="ARBA00022692"/>
    </source>
</evidence>
<evidence type="ECO:0000313" key="15">
    <source>
        <dbReference type="Ensembl" id="ENSDCDP00010009627.1"/>
    </source>
</evidence>
<feature type="signal peptide" evidence="13">
    <location>
        <begin position="1"/>
        <end position="36"/>
    </location>
</feature>
<dbReference type="SUPFAM" id="SSF57196">
    <property type="entry name" value="EGF/Laminin"/>
    <property type="match status" value="1"/>
</dbReference>
<reference evidence="15" key="3">
    <citation type="submission" date="2025-09" db="UniProtKB">
        <authorList>
            <consortium name="Ensembl"/>
        </authorList>
    </citation>
    <scope>IDENTIFICATION</scope>
</reference>
<dbReference type="AlphaFoldDB" id="A0AAY4AL94"/>
<reference evidence="15" key="2">
    <citation type="submission" date="2025-08" db="UniProtKB">
        <authorList>
            <consortium name="Ensembl"/>
        </authorList>
    </citation>
    <scope>IDENTIFICATION</scope>
</reference>
<keyword evidence="8" id="KW-1015">Disulfide bond</keyword>
<feature type="compositionally biased region" description="Basic and acidic residues" evidence="11">
    <location>
        <begin position="45"/>
        <end position="60"/>
    </location>
</feature>
<dbReference type="SMART" id="SM00280">
    <property type="entry name" value="KAZAL"/>
    <property type="match status" value="2"/>
</dbReference>
<evidence type="ECO:0000313" key="16">
    <source>
        <dbReference type="Proteomes" id="UP000694580"/>
    </source>
</evidence>
<evidence type="ECO:0000256" key="9">
    <source>
        <dbReference type="ARBA" id="ARBA00023180"/>
    </source>
</evidence>
<evidence type="ECO:0000256" key="7">
    <source>
        <dbReference type="ARBA" id="ARBA00023136"/>
    </source>
</evidence>
<dbReference type="InterPro" id="IPR002350">
    <property type="entry name" value="Kazal_dom"/>
</dbReference>
<dbReference type="FunFam" id="3.30.60.30:FF:000020">
    <property type="entry name" value="tomoregulin-2 isoform X2"/>
    <property type="match status" value="1"/>
</dbReference>